<feature type="compositionally biased region" description="Gly residues" evidence="1">
    <location>
        <begin position="214"/>
        <end position="226"/>
    </location>
</feature>
<feature type="region of interest" description="Disordered" evidence="1">
    <location>
        <begin position="142"/>
        <end position="245"/>
    </location>
</feature>
<evidence type="ECO:0000256" key="1">
    <source>
        <dbReference type="SAM" id="MobiDB-lite"/>
    </source>
</evidence>
<organism evidence="4 5">
    <name type="scientific">Massilia terrae</name>
    <dbReference type="NCBI Taxonomy" id="1811224"/>
    <lineage>
        <taxon>Bacteria</taxon>
        <taxon>Pseudomonadati</taxon>
        <taxon>Pseudomonadota</taxon>
        <taxon>Betaproteobacteria</taxon>
        <taxon>Burkholderiales</taxon>
        <taxon>Oxalobacteraceae</taxon>
        <taxon>Telluria group</taxon>
        <taxon>Massilia</taxon>
    </lineage>
</organism>
<protein>
    <submittedName>
        <fullName evidence="4">PEP-CTERM sorting domain-containing protein</fullName>
    </submittedName>
</protein>
<evidence type="ECO:0000259" key="3">
    <source>
        <dbReference type="Pfam" id="PF07589"/>
    </source>
</evidence>
<dbReference type="EMBL" id="JANUGU010000001">
    <property type="protein sequence ID" value="MCS0657634.1"/>
    <property type="molecule type" value="Genomic_DNA"/>
</dbReference>
<feature type="compositionally biased region" description="Low complexity" evidence="1">
    <location>
        <begin position="203"/>
        <end position="213"/>
    </location>
</feature>
<dbReference type="RefSeq" id="WP_258810772.1">
    <property type="nucleotide sequence ID" value="NZ_JANUGU010000001.1"/>
</dbReference>
<evidence type="ECO:0000256" key="2">
    <source>
        <dbReference type="SAM" id="SignalP"/>
    </source>
</evidence>
<name>A0ABT2CUW5_9BURK</name>
<dbReference type="NCBIfam" id="TIGR02595">
    <property type="entry name" value="PEP_CTERM"/>
    <property type="match status" value="1"/>
</dbReference>
<evidence type="ECO:0000313" key="4">
    <source>
        <dbReference type="EMBL" id="MCS0657634.1"/>
    </source>
</evidence>
<reference evidence="4 5" key="1">
    <citation type="submission" date="2022-08" db="EMBL/GenBank/DDBJ databases">
        <title>Reclassification of Massilia species as members of the genera Telluria, Duganella, Pseudoduganella, Mokoshia gen. nov. and Zemynaea gen. nov. using orthogonal and non-orthogonal genome-based approaches.</title>
        <authorList>
            <person name="Bowman J.P."/>
        </authorList>
    </citation>
    <scope>NUCLEOTIDE SEQUENCE [LARGE SCALE GENOMIC DNA]</scope>
    <source>
        <strain evidence="4 5">JCM 31606</strain>
    </source>
</reference>
<comment type="caution">
    <text evidence="4">The sequence shown here is derived from an EMBL/GenBank/DDBJ whole genome shotgun (WGS) entry which is preliminary data.</text>
</comment>
<evidence type="ECO:0000313" key="5">
    <source>
        <dbReference type="Proteomes" id="UP001204621"/>
    </source>
</evidence>
<dbReference type="Pfam" id="PF07589">
    <property type="entry name" value="PEP-CTERM"/>
    <property type="match status" value="1"/>
</dbReference>
<feature type="compositionally biased region" description="Gly residues" evidence="1">
    <location>
        <begin position="142"/>
        <end position="202"/>
    </location>
</feature>
<sequence>MLIRHLIVAALAASACAAHADVVPVASSTGTSSILSGWTGANGADVLSSGVLSGNLSLIGGISYADAAKSSGANGTTLADVLYGKASASVAQTADGQTQLFYKQGIEGMYLLGSGHGILAAMLGDGVSVVGSANGVTVSQGKGGTGSGLSGGGAQVGGSGGGDTGGGGSTGSTGSTGGGGGGGGGTGGGSTGGTGGSTGGSTGSIAGTGTTGSTAGGSGGSGGGALVPGPADNTPLGLDVVPDANTNAVPEPSSIALMMAGLLGAGGLARRRRS</sequence>
<accession>A0ABT2CUW5</accession>
<dbReference type="PRINTS" id="PR01228">
    <property type="entry name" value="EGGSHELL"/>
</dbReference>
<dbReference type="PROSITE" id="PS51257">
    <property type="entry name" value="PROKAR_LIPOPROTEIN"/>
    <property type="match status" value="1"/>
</dbReference>
<proteinExistence type="predicted"/>
<feature type="domain" description="Ice-binding protein C-terminal" evidence="3">
    <location>
        <begin position="248"/>
        <end position="273"/>
    </location>
</feature>
<keyword evidence="5" id="KW-1185">Reference proteome</keyword>
<dbReference type="Proteomes" id="UP001204621">
    <property type="component" value="Unassembled WGS sequence"/>
</dbReference>
<keyword evidence="2" id="KW-0732">Signal</keyword>
<gene>
    <name evidence="4" type="ORF">NX778_06090</name>
</gene>
<feature type="chain" id="PRO_5045720840" evidence="2">
    <location>
        <begin position="21"/>
        <end position="274"/>
    </location>
</feature>
<feature type="signal peptide" evidence="2">
    <location>
        <begin position="1"/>
        <end position="20"/>
    </location>
</feature>
<dbReference type="InterPro" id="IPR013424">
    <property type="entry name" value="Ice-binding_C"/>
</dbReference>